<dbReference type="EMBL" id="VZQQ01000061">
    <property type="protein sequence ID" value="MBC8751639.1"/>
    <property type="molecule type" value="Genomic_DNA"/>
</dbReference>
<keyword evidence="1" id="KW-0472">Membrane</keyword>
<keyword evidence="1" id="KW-0812">Transmembrane</keyword>
<proteinExistence type="predicted"/>
<organism evidence="2 3">
    <name type="scientific">Paraburkholderia podalyriae</name>
    <dbReference type="NCBI Taxonomy" id="1938811"/>
    <lineage>
        <taxon>Bacteria</taxon>
        <taxon>Pseudomonadati</taxon>
        <taxon>Pseudomonadota</taxon>
        <taxon>Betaproteobacteria</taxon>
        <taxon>Burkholderiales</taxon>
        <taxon>Burkholderiaceae</taxon>
        <taxon>Paraburkholderia</taxon>
    </lineage>
</organism>
<sequence>MRLQIPFPDTFLLHGIERDAFEARLRDALHCVLDGSRVWQLAEQIDVRRPFEPSDVLPLRRIGDEHVFEQCMTLDGCRFDDMSMALRPVVTHAVGARLGIELAEPGIVADSLGQQKGATNCPGPSIPPTPRQRRTGVLVLAIAAGTAVGVLATATTTWKVAWPAAATAGMVTTVISTSPAQTSRNLASSVPDGGRLYRVSVQVEPQGTDAGSP</sequence>
<keyword evidence="1" id="KW-1133">Transmembrane helix</keyword>
<name>A0ABR7PZM8_9BURK</name>
<keyword evidence="3" id="KW-1185">Reference proteome</keyword>
<comment type="caution">
    <text evidence="2">The sequence shown here is derived from an EMBL/GenBank/DDBJ whole genome shotgun (WGS) entry which is preliminary data.</text>
</comment>
<evidence type="ECO:0000313" key="2">
    <source>
        <dbReference type="EMBL" id="MBC8751639.1"/>
    </source>
</evidence>
<accession>A0ABR7PZM8</accession>
<feature type="transmembrane region" description="Helical" evidence="1">
    <location>
        <begin position="135"/>
        <end position="154"/>
    </location>
</feature>
<evidence type="ECO:0000256" key="1">
    <source>
        <dbReference type="SAM" id="Phobius"/>
    </source>
</evidence>
<protein>
    <submittedName>
        <fullName evidence="2">Uncharacterized protein</fullName>
    </submittedName>
</protein>
<evidence type="ECO:0000313" key="3">
    <source>
        <dbReference type="Proteomes" id="UP000736373"/>
    </source>
</evidence>
<dbReference type="Proteomes" id="UP000736373">
    <property type="component" value="Unassembled WGS sequence"/>
</dbReference>
<reference evidence="2 3" key="1">
    <citation type="submission" date="2019-09" db="EMBL/GenBank/DDBJ databases">
        <title>Paraburkholderia podalyriae sp. nov., A South African Podalyria-associated rhizobium.</title>
        <authorList>
            <person name="Mavima L."/>
            <person name="Beukes C.W."/>
            <person name="Palmer M."/>
            <person name="De Meyer S.E."/>
            <person name="James E.K."/>
            <person name="Maluk M."/>
            <person name="Avontuur J.R."/>
            <person name="Chan W.Y."/>
            <person name="Venter S.N."/>
            <person name="Steenkamp E.T."/>
        </authorList>
    </citation>
    <scope>NUCLEOTIDE SEQUENCE [LARGE SCALE GENOMIC DNA]</scope>
    <source>
        <strain evidence="2 3">WC7.3b</strain>
    </source>
</reference>
<gene>
    <name evidence="2" type="ORF">F6X42_35550</name>
</gene>